<dbReference type="SUPFAM" id="SSF75217">
    <property type="entry name" value="alpha/beta knot"/>
    <property type="match status" value="1"/>
</dbReference>
<dbReference type="Proteomes" id="UP001597171">
    <property type="component" value="Unassembled WGS sequence"/>
</dbReference>
<dbReference type="SUPFAM" id="SSF55315">
    <property type="entry name" value="L30e-like"/>
    <property type="match status" value="1"/>
</dbReference>
<evidence type="ECO:0000313" key="4">
    <source>
        <dbReference type="EMBL" id="MFD1330967.1"/>
    </source>
</evidence>
<evidence type="ECO:0000256" key="1">
    <source>
        <dbReference type="ARBA" id="ARBA00022603"/>
    </source>
</evidence>
<proteinExistence type="predicted"/>
<dbReference type="Pfam" id="PF00588">
    <property type="entry name" value="SpoU_methylase"/>
    <property type="match status" value="1"/>
</dbReference>
<evidence type="ECO:0000313" key="5">
    <source>
        <dbReference type="Proteomes" id="UP001597171"/>
    </source>
</evidence>
<dbReference type="GO" id="GO:0032259">
    <property type="term" value="P:methylation"/>
    <property type="evidence" value="ECO:0007669"/>
    <property type="project" value="UniProtKB-KW"/>
</dbReference>
<name>A0ABW3Z454_9HYPH</name>
<dbReference type="RefSeq" id="WP_378774167.1">
    <property type="nucleotide sequence ID" value="NZ_JBHTMX010000010.1"/>
</dbReference>
<organism evidence="4 5">
    <name type="scientific">Methylopila musalis</name>
    <dbReference type="NCBI Taxonomy" id="1134781"/>
    <lineage>
        <taxon>Bacteria</taxon>
        <taxon>Pseudomonadati</taxon>
        <taxon>Pseudomonadota</taxon>
        <taxon>Alphaproteobacteria</taxon>
        <taxon>Hyphomicrobiales</taxon>
        <taxon>Methylopilaceae</taxon>
        <taxon>Methylopila</taxon>
    </lineage>
</organism>
<feature type="domain" description="tRNA/rRNA methyltransferase SpoU type" evidence="3">
    <location>
        <begin position="126"/>
        <end position="265"/>
    </location>
</feature>
<sequence length="275" mass="27948">MPLIPVTDPDDPCLAPYRAVRERDVVGHGERFVAEGEVVLRLLVEGGRGAGPRFTTESALIAEARVAALSELLSALPGHVPVYVAGREVMDAVVGFPIHRGVLAIGRRPAPETAAGLLARLPERALVVALSGVSNHDNVGGIFRNAAAFGADAVLLDGACCDPLYRKAIRVSVGASLVLPFARGGSGAALLDALDGAGFDTLALSPAGAQELGDAALADRTALLLGAEGPGLSADLMARATTVRIAMAGGFDSLNVATTSGIALYAATRSRLTGA</sequence>
<dbReference type="InterPro" id="IPR029026">
    <property type="entry name" value="tRNA_m1G_MTases_N"/>
</dbReference>
<keyword evidence="1 4" id="KW-0489">Methyltransferase</keyword>
<evidence type="ECO:0000256" key="2">
    <source>
        <dbReference type="ARBA" id="ARBA00022679"/>
    </source>
</evidence>
<accession>A0ABW3Z454</accession>
<dbReference type="Gene3D" id="3.40.1280.10">
    <property type="match status" value="1"/>
</dbReference>
<dbReference type="InterPro" id="IPR029028">
    <property type="entry name" value="Alpha/beta_knot_MTases"/>
</dbReference>
<reference evidence="5" key="1">
    <citation type="journal article" date="2019" name="Int. J. Syst. Evol. Microbiol.">
        <title>The Global Catalogue of Microorganisms (GCM) 10K type strain sequencing project: providing services to taxonomists for standard genome sequencing and annotation.</title>
        <authorList>
            <consortium name="The Broad Institute Genomics Platform"/>
            <consortium name="The Broad Institute Genome Sequencing Center for Infectious Disease"/>
            <person name="Wu L."/>
            <person name="Ma J."/>
        </authorList>
    </citation>
    <scope>NUCLEOTIDE SEQUENCE [LARGE SCALE GENOMIC DNA]</scope>
    <source>
        <strain evidence="5">CCUG 61696</strain>
    </source>
</reference>
<dbReference type="GO" id="GO:0008168">
    <property type="term" value="F:methyltransferase activity"/>
    <property type="evidence" value="ECO:0007669"/>
    <property type="project" value="UniProtKB-KW"/>
</dbReference>
<evidence type="ECO:0000259" key="3">
    <source>
        <dbReference type="Pfam" id="PF00588"/>
    </source>
</evidence>
<dbReference type="CDD" id="cd18095">
    <property type="entry name" value="SpoU-like_rRNA-MTase"/>
    <property type="match status" value="1"/>
</dbReference>
<dbReference type="InterPro" id="IPR029064">
    <property type="entry name" value="Ribosomal_eL30-like_sf"/>
</dbReference>
<keyword evidence="2" id="KW-0808">Transferase</keyword>
<dbReference type="InterPro" id="IPR001537">
    <property type="entry name" value="SpoU_MeTrfase"/>
</dbReference>
<protein>
    <submittedName>
        <fullName evidence="4">TrmH family RNA methyltransferase</fullName>
    </submittedName>
</protein>
<comment type="caution">
    <text evidence="4">The sequence shown here is derived from an EMBL/GenBank/DDBJ whole genome shotgun (WGS) entry which is preliminary data.</text>
</comment>
<keyword evidence="5" id="KW-1185">Reference proteome</keyword>
<dbReference type="PANTHER" id="PTHR43191:SF12">
    <property type="entry name" value="RRNA METHYLASE"/>
    <property type="match status" value="1"/>
</dbReference>
<dbReference type="PANTHER" id="PTHR43191">
    <property type="entry name" value="RRNA METHYLTRANSFERASE 3"/>
    <property type="match status" value="1"/>
</dbReference>
<gene>
    <name evidence="4" type="ORF">ACFQ4O_03050</name>
</gene>
<dbReference type="InterPro" id="IPR051259">
    <property type="entry name" value="rRNA_Methyltransferase"/>
</dbReference>
<dbReference type="EMBL" id="JBHTMX010000010">
    <property type="protein sequence ID" value="MFD1330967.1"/>
    <property type="molecule type" value="Genomic_DNA"/>
</dbReference>